<protein>
    <submittedName>
        <fullName evidence="2">Uncharacterized protein</fullName>
    </submittedName>
</protein>
<keyword evidence="3" id="KW-1185">Reference proteome</keyword>
<feature type="compositionally biased region" description="Basic and acidic residues" evidence="1">
    <location>
        <begin position="39"/>
        <end position="51"/>
    </location>
</feature>
<feature type="region of interest" description="Disordered" evidence="1">
    <location>
        <begin position="1"/>
        <end position="72"/>
    </location>
</feature>
<dbReference type="Proteomes" id="UP001497516">
    <property type="component" value="Chromosome 8"/>
</dbReference>
<accession>A0AAV2G634</accession>
<proteinExistence type="predicted"/>
<reference evidence="2 3" key="1">
    <citation type="submission" date="2024-04" db="EMBL/GenBank/DDBJ databases">
        <authorList>
            <person name="Fracassetti M."/>
        </authorList>
    </citation>
    <scope>NUCLEOTIDE SEQUENCE [LARGE SCALE GENOMIC DNA]</scope>
</reference>
<evidence type="ECO:0000256" key="1">
    <source>
        <dbReference type="SAM" id="MobiDB-lite"/>
    </source>
</evidence>
<name>A0AAV2G634_9ROSI</name>
<gene>
    <name evidence="2" type="ORF">LTRI10_LOCUS45876</name>
</gene>
<organism evidence="2 3">
    <name type="scientific">Linum trigynum</name>
    <dbReference type="NCBI Taxonomy" id="586398"/>
    <lineage>
        <taxon>Eukaryota</taxon>
        <taxon>Viridiplantae</taxon>
        <taxon>Streptophyta</taxon>
        <taxon>Embryophyta</taxon>
        <taxon>Tracheophyta</taxon>
        <taxon>Spermatophyta</taxon>
        <taxon>Magnoliopsida</taxon>
        <taxon>eudicotyledons</taxon>
        <taxon>Gunneridae</taxon>
        <taxon>Pentapetalae</taxon>
        <taxon>rosids</taxon>
        <taxon>fabids</taxon>
        <taxon>Malpighiales</taxon>
        <taxon>Linaceae</taxon>
        <taxon>Linum</taxon>
    </lineage>
</organism>
<sequence>MMVTSLSFKLMSDDERRPEERVVGSNLPPSLLKIASPANEEKRVSPKKEPPTEWSPTRNKEENKKRDVYWVV</sequence>
<evidence type="ECO:0000313" key="3">
    <source>
        <dbReference type="Proteomes" id="UP001497516"/>
    </source>
</evidence>
<feature type="compositionally biased region" description="Basic and acidic residues" evidence="1">
    <location>
        <begin position="11"/>
        <end position="22"/>
    </location>
</feature>
<feature type="compositionally biased region" description="Basic and acidic residues" evidence="1">
    <location>
        <begin position="58"/>
        <end position="72"/>
    </location>
</feature>
<evidence type="ECO:0000313" key="2">
    <source>
        <dbReference type="EMBL" id="CAL1406129.1"/>
    </source>
</evidence>
<dbReference type="AlphaFoldDB" id="A0AAV2G634"/>
<dbReference type="EMBL" id="OZ034821">
    <property type="protein sequence ID" value="CAL1406129.1"/>
    <property type="molecule type" value="Genomic_DNA"/>
</dbReference>